<sequence>MSAGRQVPVPASTRPGQQTRLPWWALLLPALAFVALFSLLSTPAAAAGGTEPGGSTLARVVRFVEYSAGHWAP</sequence>
<proteinExistence type="predicted"/>
<gene>
    <name evidence="2" type="ORF">J1792_10610</name>
</gene>
<name>A0A939FLB0_9ACTN</name>
<comment type="caution">
    <text evidence="2">The sequence shown here is derived from an EMBL/GenBank/DDBJ whole genome shotgun (WGS) entry which is preliminary data.</text>
</comment>
<keyword evidence="1" id="KW-0732">Signal</keyword>
<evidence type="ECO:0000256" key="1">
    <source>
        <dbReference type="SAM" id="SignalP"/>
    </source>
</evidence>
<organism evidence="2 3">
    <name type="scientific">Streptomyces triculaminicus</name>
    <dbReference type="NCBI Taxonomy" id="2816232"/>
    <lineage>
        <taxon>Bacteria</taxon>
        <taxon>Bacillati</taxon>
        <taxon>Actinomycetota</taxon>
        <taxon>Actinomycetes</taxon>
        <taxon>Kitasatosporales</taxon>
        <taxon>Streptomycetaceae</taxon>
        <taxon>Streptomyces</taxon>
    </lineage>
</organism>
<accession>A0A939FLB0</accession>
<dbReference type="RefSeq" id="WP_086573882.1">
    <property type="nucleotide sequence ID" value="NZ_JAFMOF010000002.1"/>
</dbReference>
<keyword evidence="3" id="KW-1185">Reference proteome</keyword>
<evidence type="ECO:0000313" key="3">
    <source>
        <dbReference type="Proteomes" id="UP000664781"/>
    </source>
</evidence>
<dbReference type="AlphaFoldDB" id="A0A939FLB0"/>
<feature type="signal peptide" evidence="1">
    <location>
        <begin position="1"/>
        <end position="46"/>
    </location>
</feature>
<feature type="chain" id="PRO_5037565788" evidence="1">
    <location>
        <begin position="47"/>
        <end position="73"/>
    </location>
</feature>
<evidence type="ECO:0000313" key="2">
    <source>
        <dbReference type="EMBL" id="MBO0653229.1"/>
    </source>
</evidence>
<reference evidence="2" key="1">
    <citation type="submission" date="2021-03" db="EMBL/GenBank/DDBJ databases">
        <title>Streptomyces strains.</title>
        <authorList>
            <person name="Lund M.B."/>
            <person name="Toerring T."/>
        </authorList>
    </citation>
    <scope>NUCLEOTIDE SEQUENCE</scope>
    <source>
        <strain evidence="2">JCM 4242</strain>
    </source>
</reference>
<dbReference type="Proteomes" id="UP000664781">
    <property type="component" value="Unassembled WGS sequence"/>
</dbReference>
<protein>
    <submittedName>
        <fullName evidence="2">Uncharacterized protein</fullName>
    </submittedName>
</protein>
<dbReference type="EMBL" id="JAFMOF010000002">
    <property type="protein sequence ID" value="MBO0653229.1"/>
    <property type="molecule type" value="Genomic_DNA"/>
</dbReference>